<dbReference type="KEGG" id="mmed:Mame_01244"/>
<name>A0A1U9YYT8_9HYPH</name>
<dbReference type="AlphaFoldDB" id="A0A1U9YYT8"/>
<dbReference type="EMBL" id="CP020330">
    <property type="protein sequence ID" value="AQZ50613.1"/>
    <property type="molecule type" value="Genomic_DNA"/>
</dbReference>
<sequence length="73" mass="8745">MTRRPPKLTDDVNWRDVPEDDYYRAFANPLPKSWYFLASLAKRVGEGLRVTQRRRRRRPRPMPTGNCNRQASR</sequence>
<reference evidence="2 3" key="1">
    <citation type="submission" date="2017-03" db="EMBL/GenBank/DDBJ databases">
        <title>Foreign affairs: Plasmid Transfer between Roseobacters and Rhizobia.</title>
        <authorList>
            <person name="Bartling P."/>
            <person name="Bunk B."/>
            <person name="Overmann J."/>
            <person name="Brinkmann H."/>
            <person name="Petersen J."/>
        </authorList>
    </citation>
    <scope>NUCLEOTIDE SEQUENCE [LARGE SCALE GENOMIC DNA]</scope>
    <source>
        <strain evidence="2 3">MACL11</strain>
    </source>
</reference>
<protein>
    <submittedName>
        <fullName evidence="2">Uncharacterized protein</fullName>
    </submittedName>
</protein>
<proteinExistence type="predicted"/>
<feature type="region of interest" description="Disordered" evidence="1">
    <location>
        <begin position="47"/>
        <end position="73"/>
    </location>
</feature>
<gene>
    <name evidence="2" type="ORF">Mame_01244</name>
</gene>
<dbReference type="Proteomes" id="UP000191135">
    <property type="component" value="Chromosome"/>
</dbReference>
<accession>A0A1U9YYT8</accession>
<keyword evidence="3" id="KW-1185">Reference proteome</keyword>
<evidence type="ECO:0000313" key="2">
    <source>
        <dbReference type="EMBL" id="AQZ50613.1"/>
    </source>
</evidence>
<evidence type="ECO:0000313" key="3">
    <source>
        <dbReference type="Proteomes" id="UP000191135"/>
    </source>
</evidence>
<feature type="compositionally biased region" description="Basic residues" evidence="1">
    <location>
        <begin position="51"/>
        <end position="60"/>
    </location>
</feature>
<organism evidence="2 3">
    <name type="scientific">Martelella mediterranea DSM 17316</name>
    <dbReference type="NCBI Taxonomy" id="1122214"/>
    <lineage>
        <taxon>Bacteria</taxon>
        <taxon>Pseudomonadati</taxon>
        <taxon>Pseudomonadota</taxon>
        <taxon>Alphaproteobacteria</taxon>
        <taxon>Hyphomicrobiales</taxon>
        <taxon>Aurantimonadaceae</taxon>
        <taxon>Martelella</taxon>
    </lineage>
</organism>
<evidence type="ECO:0000256" key="1">
    <source>
        <dbReference type="SAM" id="MobiDB-lite"/>
    </source>
</evidence>